<evidence type="ECO:0000256" key="4">
    <source>
        <dbReference type="ARBA" id="ARBA00023163"/>
    </source>
</evidence>
<comment type="caution">
    <text evidence="7">The sequence shown here is derived from an EMBL/GenBank/DDBJ whole genome shotgun (WGS) entry which is preliminary data.</text>
</comment>
<dbReference type="Pfam" id="PF00027">
    <property type="entry name" value="cNMP_binding"/>
    <property type="match status" value="1"/>
</dbReference>
<dbReference type="GO" id="GO:0005829">
    <property type="term" value="C:cytosol"/>
    <property type="evidence" value="ECO:0007669"/>
    <property type="project" value="TreeGrafter"/>
</dbReference>
<dbReference type="EMBL" id="DXHX01000145">
    <property type="protein sequence ID" value="HIV75456.1"/>
    <property type="molecule type" value="Genomic_DNA"/>
</dbReference>
<reference evidence="7" key="1">
    <citation type="journal article" date="2021" name="PeerJ">
        <title>Extensive microbial diversity within the chicken gut microbiome revealed by metagenomics and culture.</title>
        <authorList>
            <person name="Gilroy R."/>
            <person name="Ravi A."/>
            <person name="Getino M."/>
            <person name="Pursley I."/>
            <person name="Horton D.L."/>
            <person name="Alikhan N.F."/>
            <person name="Baker D."/>
            <person name="Gharbi K."/>
            <person name="Hall N."/>
            <person name="Watson M."/>
            <person name="Adriaenssens E.M."/>
            <person name="Foster-Nyarko E."/>
            <person name="Jarju S."/>
            <person name="Secka A."/>
            <person name="Antonio M."/>
            <person name="Oren A."/>
            <person name="Chaudhuri R.R."/>
            <person name="La Ragione R."/>
            <person name="Hildebrand F."/>
            <person name="Pallen M.J."/>
        </authorList>
    </citation>
    <scope>NUCLEOTIDE SEQUENCE</scope>
    <source>
        <strain evidence="7">CHK169-2315</strain>
    </source>
</reference>
<dbReference type="CDD" id="cd00038">
    <property type="entry name" value="CAP_ED"/>
    <property type="match status" value="1"/>
</dbReference>
<dbReference type="SMART" id="SM00419">
    <property type="entry name" value="HTH_CRP"/>
    <property type="match status" value="1"/>
</dbReference>
<dbReference type="Pfam" id="PF13545">
    <property type="entry name" value="HTH_Crp_2"/>
    <property type="match status" value="1"/>
</dbReference>
<dbReference type="InterPro" id="IPR000595">
    <property type="entry name" value="cNMP-bd_dom"/>
</dbReference>
<evidence type="ECO:0000259" key="6">
    <source>
        <dbReference type="PROSITE" id="PS51063"/>
    </source>
</evidence>
<evidence type="ECO:0000313" key="7">
    <source>
        <dbReference type="EMBL" id="HIV75456.1"/>
    </source>
</evidence>
<dbReference type="Proteomes" id="UP000823937">
    <property type="component" value="Unassembled WGS sequence"/>
</dbReference>
<dbReference type="PANTHER" id="PTHR24567:SF74">
    <property type="entry name" value="HTH-TYPE TRANSCRIPTIONAL REGULATOR ARCR"/>
    <property type="match status" value="1"/>
</dbReference>
<organism evidence="7 8">
    <name type="scientific">Candidatus Pseudogracilibacillus intestinigallinarum</name>
    <dbReference type="NCBI Taxonomy" id="2838742"/>
    <lineage>
        <taxon>Bacteria</taxon>
        <taxon>Bacillati</taxon>
        <taxon>Bacillota</taxon>
        <taxon>Bacilli</taxon>
        <taxon>Bacillales</taxon>
        <taxon>Bacillaceae</taxon>
        <taxon>Pseudogracilibacillus</taxon>
    </lineage>
</organism>
<keyword evidence="2" id="KW-0238">DNA-binding</keyword>
<evidence type="ECO:0000259" key="5">
    <source>
        <dbReference type="PROSITE" id="PS50042"/>
    </source>
</evidence>
<dbReference type="Gene3D" id="1.10.10.10">
    <property type="entry name" value="Winged helix-like DNA-binding domain superfamily/Winged helix DNA-binding domain"/>
    <property type="match status" value="1"/>
</dbReference>
<sequence length="233" mass="27519">MERRKQGLVPYLKKIHLFSHLNEPSIEQLALWMNIRTMRKGSHVFFKNDPMLQLFFIVQGKVKIYEMDVSGREQIINILKEGEMFPHRGMFEEHDYPANAIIYEEAQILTISKDEFSNMLLQFPSIAIEMLKMQNKLIDDLHIRLNEKMMHDAREQIIKLLLRLTQSHGVDLGNKHYKLTTAFTNQELANMIGTSRETISRTLTNFKKKKFIYESDDGHLVIDFHLIHDEVLY</sequence>
<name>A0A9D1PP88_9BACI</name>
<dbReference type="PANTHER" id="PTHR24567">
    <property type="entry name" value="CRP FAMILY TRANSCRIPTIONAL REGULATORY PROTEIN"/>
    <property type="match status" value="1"/>
</dbReference>
<dbReference type="GO" id="GO:0003700">
    <property type="term" value="F:DNA-binding transcription factor activity"/>
    <property type="evidence" value="ECO:0007669"/>
    <property type="project" value="TreeGrafter"/>
</dbReference>
<dbReference type="InterPro" id="IPR018490">
    <property type="entry name" value="cNMP-bd_dom_sf"/>
</dbReference>
<dbReference type="InterPro" id="IPR036388">
    <property type="entry name" value="WH-like_DNA-bd_sf"/>
</dbReference>
<feature type="domain" description="Cyclic nucleotide-binding" evidence="5">
    <location>
        <begin position="17"/>
        <end position="120"/>
    </location>
</feature>
<gene>
    <name evidence="7" type="ORF">H9895_10280</name>
</gene>
<dbReference type="InterPro" id="IPR036390">
    <property type="entry name" value="WH_DNA-bd_sf"/>
</dbReference>
<dbReference type="SUPFAM" id="SSF46785">
    <property type="entry name" value="Winged helix' DNA-binding domain"/>
    <property type="match status" value="1"/>
</dbReference>
<dbReference type="InterPro" id="IPR012318">
    <property type="entry name" value="HTH_CRP"/>
</dbReference>
<dbReference type="AlphaFoldDB" id="A0A9D1PP88"/>
<reference evidence="7" key="2">
    <citation type="submission" date="2021-04" db="EMBL/GenBank/DDBJ databases">
        <authorList>
            <person name="Gilroy R."/>
        </authorList>
    </citation>
    <scope>NUCLEOTIDE SEQUENCE</scope>
    <source>
        <strain evidence="7">CHK169-2315</strain>
    </source>
</reference>
<dbReference type="PROSITE" id="PS51063">
    <property type="entry name" value="HTH_CRP_2"/>
    <property type="match status" value="1"/>
</dbReference>
<dbReference type="PROSITE" id="PS50042">
    <property type="entry name" value="CNMP_BINDING_3"/>
    <property type="match status" value="1"/>
</dbReference>
<evidence type="ECO:0000256" key="3">
    <source>
        <dbReference type="ARBA" id="ARBA00023159"/>
    </source>
</evidence>
<keyword evidence="4" id="KW-0804">Transcription</keyword>
<evidence type="ECO:0000256" key="2">
    <source>
        <dbReference type="ARBA" id="ARBA00023125"/>
    </source>
</evidence>
<dbReference type="SMART" id="SM00100">
    <property type="entry name" value="cNMP"/>
    <property type="match status" value="1"/>
</dbReference>
<evidence type="ECO:0000313" key="8">
    <source>
        <dbReference type="Proteomes" id="UP000823937"/>
    </source>
</evidence>
<keyword evidence="1" id="KW-0805">Transcription regulation</keyword>
<feature type="domain" description="HTH crp-type" evidence="6">
    <location>
        <begin position="151"/>
        <end position="225"/>
    </location>
</feature>
<dbReference type="GO" id="GO:0003677">
    <property type="term" value="F:DNA binding"/>
    <property type="evidence" value="ECO:0007669"/>
    <property type="project" value="UniProtKB-KW"/>
</dbReference>
<accession>A0A9D1PP88</accession>
<dbReference type="InterPro" id="IPR014710">
    <property type="entry name" value="RmlC-like_jellyroll"/>
</dbReference>
<dbReference type="PRINTS" id="PR00034">
    <property type="entry name" value="HTHCRP"/>
</dbReference>
<keyword evidence="3" id="KW-0010">Activator</keyword>
<dbReference type="InterPro" id="IPR050397">
    <property type="entry name" value="Env_Response_Regulators"/>
</dbReference>
<dbReference type="Gene3D" id="2.60.120.10">
    <property type="entry name" value="Jelly Rolls"/>
    <property type="match status" value="1"/>
</dbReference>
<proteinExistence type="predicted"/>
<evidence type="ECO:0000256" key="1">
    <source>
        <dbReference type="ARBA" id="ARBA00023015"/>
    </source>
</evidence>
<dbReference type="CDD" id="cd00092">
    <property type="entry name" value="HTH_CRP"/>
    <property type="match status" value="1"/>
</dbReference>
<protein>
    <submittedName>
        <fullName evidence="7">Crp/Fnr family transcriptional regulator</fullName>
    </submittedName>
</protein>
<dbReference type="SUPFAM" id="SSF51206">
    <property type="entry name" value="cAMP-binding domain-like"/>
    <property type="match status" value="1"/>
</dbReference>